<accession>A6GHU5</accession>
<comment type="caution">
    <text evidence="1">The sequence shown here is derived from an EMBL/GenBank/DDBJ whole genome shotgun (WGS) entry which is preliminary data.</text>
</comment>
<dbReference type="STRING" id="391625.PPSIR1_29068"/>
<proteinExistence type="predicted"/>
<evidence type="ECO:0008006" key="3">
    <source>
        <dbReference type="Google" id="ProtNLM"/>
    </source>
</evidence>
<dbReference type="RefSeq" id="WP_006976281.1">
    <property type="nucleotide sequence ID" value="NZ_ABCS01000125.1"/>
</dbReference>
<organism evidence="1 2">
    <name type="scientific">Plesiocystis pacifica SIR-1</name>
    <dbReference type="NCBI Taxonomy" id="391625"/>
    <lineage>
        <taxon>Bacteria</taxon>
        <taxon>Pseudomonadati</taxon>
        <taxon>Myxococcota</taxon>
        <taxon>Polyangia</taxon>
        <taxon>Nannocystales</taxon>
        <taxon>Nannocystaceae</taxon>
        <taxon>Plesiocystis</taxon>
    </lineage>
</organism>
<reference evidence="1 2" key="1">
    <citation type="submission" date="2007-06" db="EMBL/GenBank/DDBJ databases">
        <authorList>
            <person name="Shimkets L."/>
            <person name="Ferriera S."/>
            <person name="Johnson J."/>
            <person name="Kravitz S."/>
            <person name="Beeson K."/>
            <person name="Sutton G."/>
            <person name="Rogers Y.-H."/>
            <person name="Friedman R."/>
            <person name="Frazier M."/>
            <person name="Venter J.C."/>
        </authorList>
    </citation>
    <scope>NUCLEOTIDE SEQUENCE [LARGE SCALE GENOMIC DNA]</scope>
    <source>
        <strain evidence="1 2">SIR-1</strain>
    </source>
</reference>
<dbReference type="AlphaFoldDB" id="A6GHU5"/>
<evidence type="ECO:0000313" key="1">
    <source>
        <dbReference type="EMBL" id="EDM74542.1"/>
    </source>
</evidence>
<dbReference type="Proteomes" id="UP000005801">
    <property type="component" value="Unassembled WGS sequence"/>
</dbReference>
<sequence length="264" mass="28196">MNPRIVLLTAASLAFTIGCADEGFDEGPDGAARLMSSAPPEQVELTPFAEVELEEGHQLSFYADPEEPSAIVVTEVTPEGGTGVVRAAREAGATSLELFRFVAPEAEVPAELEYAHAFEVEARGGAERATLPLELAMTHASSPPCTSEGTFDDWFGDEYGKNPDALDSFYTASGGPTGFWLGESTTTYLDYYGGGCNKDGGTKQFKYCWSGNGWLYACGSPTSVSAGSTWSHQQFSSSPRYHTSQVLYPYQVSGTSRLAFALEG</sequence>
<gene>
    <name evidence="1" type="ORF">PPSIR1_29068</name>
</gene>
<dbReference type="PROSITE" id="PS51257">
    <property type="entry name" value="PROKAR_LIPOPROTEIN"/>
    <property type="match status" value="1"/>
</dbReference>
<dbReference type="EMBL" id="ABCS01000125">
    <property type="protein sequence ID" value="EDM74542.1"/>
    <property type="molecule type" value="Genomic_DNA"/>
</dbReference>
<keyword evidence="2" id="KW-1185">Reference proteome</keyword>
<evidence type="ECO:0000313" key="2">
    <source>
        <dbReference type="Proteomes" id="UP000005801"/>
    </source>
</evidence>
<protein>
    <recommendedName>
        <fullName evidence="3">Lipoprotein</fullName>
    </recommendedName>
</protein>
<name>A6GHU5_9BACT</name>